<evidence type="ECO:0000256" key="2">
    <source>
        <dbReference type="SAM" id="SignalP"/>
    </source>
</evidence>
<dbReference type="Gene3D" id="2.60.120.310">
    <property type="entry name" value="Copper type II, ascorbate-dependent monooxygenase, N-terminal domain"/>
    <property type="match status" value="1"/>
</dbReference>
<dbReference type="PANTHER" id="PTHR43640">
    <property type="entry name" value="OS07G0260300 PROTEIN"/>
    <property type="match status" value="1"/>
</dbReference>
<keyword evidence="1" id="KW-1015">Disulfide bond</keyword>
<evidence type="ECO:0000256" key="1">
    <source>
        <dbReference type="ARBA" id="ARBA00023157"/>
    </source>
</evidence>
<evidence type="ECO:0000259" key="3">
    <source>
        <dbReference type="PROSITE" id="PS51352"/>
    </source>
</evidence>
<dbReference type="Gene3D" id="2.60.120.230">
    <property type="match status" value="1"/>
</dbReference>
<evidence type="ECO:0000313" key="5">
    <source>
        <dbReference type="Proteomes" id="UP000663929"/>
    </source>
</evidence>
<dbReference type="KEGG" id="scor:J3U87_33180"/>
<keyword evidence="5" id="KW-1185">Reference proteome</keyword>
<keyword evidence="2" id="KW-0732">Signal</keyword>
<dbReference type="PROSITE" id="PS51352">
    <property type="entry name" value="THIOREDOXIN_2"/>
    <property type="match status" value="1"/>
</dbReference>
<dbReference type="SUPFAM" id="SSF52833">
    <property type="entry name" value="Thioredoxin-like"/>
    <property type="match status" value="1"/>
</dbReference>
<dbReference type="Gene3D" id="3.40.30.10">
    <property type="entry name" value="Glutaredoxin"/>
    <property type="match status" value="1"/>
</dbReference>
<feature type="chain" id="PRO_5035202378" evidence="2">
    <location>
        <begin position="23"/>
        <end position="640"/>
    </location>
</feature>
<evidence type="ECO:0000313" key="4">
    <source>
        <dbReference type="EMBL" id="QTD50463.1"/>
    </source>
</evidence>
<organism evidence="4 5">
    <name type="scientific">Sulfidibacter corallicola</name>
    <dbReference type="NCBI Taxonomy" id="2818388"/>
    <lineage>
        <taxon>Bacteria</taxon>
        <taxon>Pseudomonadati</taxon>
        <taxon>Acidobacteriota</taxon>
        <taxon>Holophagae</taxon>
        <taxon>Acanthopleuribacterales</taxon>
        <taxon>Acanthopleuribacteraceae</taxon>
        <taxon>Sulfidibacter</taxon>
    </lineage>
</organism>
<accession>A0A8A4TLM1</accession>
<dbReference type="InterPro" id="IPR013766">
    <property type="entry name" value="Thioredoxin_domain"/>
</dbReference>
<sequence>MSVRRILHLLILTPLVLPAALAAPQPPQTQKRPELAPFYGYRVTDVDGKLHRMGIVDKVVPMVVAFVDAACPISNRTVPDLNQLAKLAEQKGFAFYGVISDPTLTHEQARAYRDRFELRFPLILDTLGDIGLRLQPRAVPEVFLIDSTGGVVYRGKVDNRFAAVGKKRTLVTEFYLRDAIEALAAGRRPASADTTPVGCLFASWKQAPSHVTYLRHIEPLMRANCVECHREGGIAPFSLDSFDQAKRSAEMAAYVAGAGIMPPWRPHADIGKFRDRRVLSARQIEVLKKWVTQETPLGEAADRLPQPESEDSGWRLGEPDLELQMREPYELPAQGQDIYRYFVLPSGMLQKRDLVAIDFAPGDPTVVHHANFFMDYYGKARQEDEKDEEPGFSVFGGGSFMEYDGAAAIGGWAPGADPYRLPEGLGIELYPGGDLVIEIHYHLSGRRTSDQSTIALYFADQPVDRYISGLVIGTQELQIPAGEGQYCRQIHMEVTRSMTLIDIMPHMHYLGKRAQLNATLPDGTVIPLIYVDEWDLNWQNIYVYLQPIHLPAGTRLDGWFTFDNSEQNPANPSRPPKPVAWGWASDDEMAEFYLTIIPDDPKDLGSLLETSRASWLRAAGCTEPPPDAASMIQAAQPVIR</sequence>
<dbReference type="InterPro" id="IPR008977">
    <property type="entry name" value="PHM/PNGase_F_dom_sf"/>
</dbReference>
<dbReference type="InterPro" id="IPR036249">
    <property type="entry name" value="Thioredoxin-like_sf"/>
</dbReference>
<gene>
    <name evidence="4" type="ORF">J3U87_33180</name>
</gene>
<feature type="domain" description="Thioredoxin" evidence="3">
    <location>
        <begin position="30"/>
        <end position="185"/>
    </location>
</feature>
<dbReference type="InterPro" id="IPR013740">
    <property type="entry name" value="Redoxin"/>
</dbReference>
<feature type="signal peptide" evidence="2">
    <location>
        <begin position="1"/>
        <end position="22"/>
    </location>
</feature>
<dbReference type="Pfam" id="PF08534">
    <property type="entry name" value="Redoxin"/>
    <property type="match status" value="1"/>
</dbReference>
<dbReference type="InterPro" id="IPR036939">
    <property type="entry name" value="Cu2_ascorb_mOase_N_sf"/>
</dbReference>
<dbReference type="InterPro" id="IPR014784">
    <property type="entry name" value="Cu2_ascorb_mOase-like_C"/>
</dbReference>
<dbReference type="GO" id="GO:0016715">
    <property type="term" value="F:oxidoreductase activity, acting on paired donors, with incorporation or reduction of molecular oxygen, reduced ascorbate as one donor, and incorporation of one atom of oxygen"/>
    <property type="evidence" value="ECO:0007669"/>
    <property type="project" value="InterPro"/>
</dbReference>
<dbReference type="GO" id="GO:0005507">
    <property type="term" value="F:copper ion binding"/>
    <property type="evidence" value="ECO:0007669"/>
    <property type="project" value="InterPro"/>
</dbReference>
<name>A0A8A4TLM1_SULCO</name>
<proteinExistence type="predicted"/>
<dbReference type="Proteomes" id="UP000663929">
    <property type="component" value="Chromosome"/>
</dbReference>
<dbReference type="InterPro" id="IPR047262">
    <property type="entry name" value="PRX-like1"/>
</dbReference>
<reference evidence="4" key="1">
    <citation type="submission" date="2021-03" db="EMBL/GenBank/DDBJ databases">
        <title>Acanthopleuribacteraceae sp. M133.</title>
        <authorList>
            <person name="Wang G."/>
        </authorList>
    </citation>
    <scope>NUCLEOTIDE SEQUENCE</scope>
    <source>
        <strain evidence="4">M133</strain>
    </source>
</reference>
<dbReference type="EMBL" id="CP071793">
    <property type="protein sequence ID" value="QTD50463.1"/>
    <property type="molecule type" value="Genomic_DNA"/>
</dbReference>
<dbReference type="SUPFAM" id="SSF49742">
    <property type="entry name" value="PHM/PNGase F"/>
    <property type="match status" value="2"/>
</dbReference>
<dbReference type="AlphaFoldDB" id="A0A8A4TLM1"/>
<dbReference type="RefSeq" id="WP_237380178.1">
    <property type="nucleotide sequence ID" value="NZ_CP071793.1"/>
</dbReference>
<protein>
    <submittedName>
        <fullName evidence="4">Redoxin family protein</fullName>
    </submittedName>
</protein>
<dbReference type="PANTHER" id="PTHR43640:SF1">
    <property type="entry name" value="THIOREDOXIN-DEPENDENT PEROXIREDOXIN"/>
    <property type="match status" value="1"/>
</dbReference>